<reference evidence="2" key="1">
    <citation type="journal article" date="2013" name="J. Plant Res.">
        <title>Effect of fungi and light on seed germination of three Opuntia species from semiarid lands of central Mexico.</title>
        <authorList>
            <person name="Delgado-Sanchez P."/>
            <person name="Jimenez-Bremont J.F."/>
            <person name="Guerrero-Gonzalez Mde L."/>
            <person name="Flores J."/>
        </authorList>
    </citation>
    <scope>NUCLEOTIDE SEQUENCE</scope>
    <source>
        <tissue evidence="2">Cladode</tissue>
    </source>
</reference>
<feature type="compositionally biased region" description="Low complexity" evidence="1">
    <location>
        <begin position="51"/>
        <end position="69"/>
    </location>
</feature>
<reference evidence="2" key="2">
    <citation type="submission" date="2020-07" db="EMBL/GenBank/DDBJ databases">
        <authorList>
            <person name="Vera ALvarez R."/>
            <person name="Arias-Moreno D.M."/>
            <person name="Jimenez-Jacinto V."/>
            <person name="Jimenez-Bremont J.F."/>
            <person name="Swaminathan K."/>
            <person name="Moose S.P."/>
            <person name="Guerrero-Gonzalez M.L."/>
            <person name="Marino-Ramirez L."/>
            <person name="Landsman D."/>
            <person name="Rodriguez-Kessler M."/>
            <person name="Delgado-Sanchez P."/>
        </authorList>
    </citation>
    <scope>NUCLEOTIDE SEQUENCE</scope>
    <source>
        <tissue evidence="2">Cladode</tissue>
    </source>
</reference>
<name>A0A7C8Z119_OPUST</name>
<dbReference type="EMBL" id="GISG01078724">
    <property type="protein sequence ID" value="MBA4631696.1"/>
    <property type="molecule type" value="Transcribed_RNA"/>
</dbReference>
<sequence>MPTHELRRPFKRPLISDQQKRRELSLLCQQQNRLDAQFQARRLASTLLSLSHAQTQTETPSASVSSSVPEPEPIEVDSSIGDVEEQQSRGDITDVRQASKLRGSEARRWFARQLMLPEWMIDIPDRLSQDW</sequence>
<accession>A0A7C8Z119</accession>
<organism evidence="2">
    <name type="scientific">Opuntia streptacantha</name>
    <name type="common">Prickly pear cactus</name>
    <name type="synonym">Opuntia cardona</name>
    <dbReference type="NCBI Taxonomy" id="393608"/>
    <lineage>
        <taxon>Eukaryota</taxon>
        <taxon>Viridiplantae</taxon>
        <taxon>Streptophyta</taxon>
        <taxon>Embryophyta</taxon>
        <taxon>Tracheophyta</taxon>
        <taxon>Spermatophyta</taxon>
        <taxon>Magnoliopsida</taxon>
        <taxon>eudicotyledons</taxon>
        <taxon>Gunneridae</taxon>
        <taxon>Pentapetalae</taxon>
        <taxon>Caryophyllales</taxon>
        <taxon>Cactineae</taxon>
        <taxon>Cactaceae</taxon>
        <taxon>Opuntioideae</taxon>
        <taxon>Opuntia</taxon>
    </lineage>
</organism>
<dbReference type="GO" id="GO:0061015">
    <property type="term" value="P:snRNA import into nucleus"/>
    <property type="evidence" value="ECO:0007669"/>
    <property type="project" value="InterPro"/>
</dbReference>
<dbReference type="GO" id="GO:0005634">
    <property type="term" value="C:nucleus"/>
    <property type="evidence" value="ECO:0007669"/>
    <property type="project" value="InterPro"/>
</dbReference>
<dbReference type="PANTHER" id="PTHR13403">
    <property type="entry name" value="SNURPORTIN1 RNUT1 PROTEIN RNA, U TRANSPORTER 1"/>
    <property type="match status" value="1"/>
</dbReference>
<dbReference type="GO" id="GO:0005737">
    <property type="term" value="C:cytoplasm"/>
    <property type="evidence" value="ECO:0007669"/>
    <property type="project" value="InterPro"/>
</dbReference>
<evidence type="ECO:0000313" key="2">
    <source>
        <dbReference type="EMBL" id="MBA4631696.1"/>
    </source>
</evidence>
<dbReference type="AlphaFoldDB" id="A0A7C8Z119"/>
<protein>
    <submittedName>
        <fullName evidence="2">Uncharacterized protein</fullName>
    </submittedName>
</protein>
<feature type="region of interest" description="Disordered" evidence="1">
    <location>
        <begin position="51"/>
        <end position="96"/>
    </location>
</feature>
<evidence type="ECO:0000256" key="1">
    <source>
        <dbReference type="SAM" id="MobiDB-lite"/>
    </source>
</evidence>
<dbReference type="Gene3D" id="3.30.470.30">
    <property type="entry name" value="DNA ligase/mRNA capping enzyme"/>
    <property type="match status" value="1"/>
</dbReference>
<dbReference type="InterPro" id="IPR017336">
    <property type="entry name" value="Snurportin-1"/>
</dbReference>
<dbReference type="PANTHER" id="PTHR13403:SF6">
    <property type="entry name" value="SNURPORTIN-1"/>
    <property type="match status" value="1"/>
</dbReference>
<proteinExistence type="predicted"/>